<dbReference type="Proteomes" id="UP000219338">
    <property type="component" value="Unassembled WGS sequence"/>
</dbReference>
<evidence type="ECO:0000313" key="2">
    <source>
        <dbReference type="Proteomes" id="UP000219338"/>
    </source>
</evidence>
<evidence type="ECO:0000313" key="1">
    <source>
        <dbReference type="EMBL" id="SJL16171.1"/>
    </source>
</evidence>
<reference evidence="2" key="1">
    <citation type="journal article" date="2017" name="Nat. Ecol. Evol.">
        <title>Genome expansion and lineage-specific genetic innovations in the forest pathogenic fungi Armillaria.</title>
        <authorList>
            <person name="Sipos G."/>
            <person name="Prasanna A.N."/>
            <person name="Walter M.C."/>
            <person name="O'Connor E."/>
            <person name="Balint B."/>
            <person name="Krizsan K."/>
            <person name="Kiss B."/>
            <person name="Hess J."/>
            <person name="Varga T."/>
            <person name="Slot J."/>
            <person name="Riley R."/>
            <person name="Boka B."/>
            <person name="Rigling D."/>
            <person name="Barry K."/>
            <person name="Lee J."/>
            <person name="Mihaltcheva S."/>
            <person name="LaButti K."/>
            <person name="Lipzen A."/>
            <person name="Waldron R."/>
            <person name="Moloney N.M."/>
            <person name="Sperisen C."/>
            <person name="Kredics L."/>
            <person name="Vagvoelgyi C."/>
            <person name="Patrignani A."/>
            <person name="Fitzpatrick D."/>
            <person name="Nagy I."/>
            <person name="Doyle S."/>
            <person name="Anderson J.B."/>
            <person name="Grigoriev I.V."/>
            <person name="Gueldener U."/>
            <person name="Muensterkoetter M."/>
            <person name="Nagy L.G."/>
        </authorList>
    </citation>
    <scope>NUCLEOTIDE SEQUENCE [LARGE SCALE GENOMIC DNA]</scope>
    <source>
        <strain evidence="2">C18/9</strain>
    </source>
</reference>
<dbReference type="AlphaFoldDB" id="A0A284S584"/>
<proteinExistence type="predicted"/>
<protein>
    <submittedName>
        <fullName evidence="1">Uncharacterized protein</fullName>
    </submittedName>
</protein>
<dbReference type="STRING" id="47428.A0A284S584"/>
<gene>
    <name evidence="1" type="ORF">ARMOST_19690</name>
</gene>
<dbReference type="OrthoDB" id="3066858at2759"/>
<sequence length="376" mass="42735">MTDAAATPLLDSDYLFLNQCPPSSAYAVVPPLSVLRITCAAQILVLCFLFTTRHPWGRASGITSVRRKSLGYPTHFCPDSTTRFARISFSMVPYKSRSKTLPILVALRAPLAPCLFVQNPPLAKNVSTNVPPYPSLLQRSRARVSLLSVRRLKRDWREFCGEQPEHNPLQVYPDIDIDTELPPREAFIAFTTHQALSSKGRISEYSTRDTIRSLMGSFFGIWRREALKPVPFEYTQQVYTFIDSEQLAEIVPLCTDSMPKHSMSATDFEVLARALFRDTGFRTLRMVLQVAYLINIQSLMTERPGALVEGSKYNGTNEALTWGEHDFHVIPNEDDPHHPLIIIVVKIRRQKGYRGKKSVYKEFVLYPEPKIDRSLT</sequence>
<dbReference type="EMBL" id="FUEG01000033">
    <property type="protein sequence ID" value="SJL16171.1"/>
    <property type="molecule type" value="Genomic_DNA"/>
</dbReference>
<accession>A0A284S584</accession>
<dbReference type="PANTHER" id="PTHR37535">
    <property type="entry name" value="FLUG DOMAIN PROTEIN"/>
    <property type="match status" value="1"/>
</dbReference>
<organism evidence="1 2">
    <name type="scientific">Armillaria ostoyae</name>
    <name type="common">Armillaria root rot fungus</name>
    <dbReference type="NCBI Taxonomy" id="47428"/>
    <lineage>
        <taxon>Eukaryota</taxon>
        <taxon>Fungi</taxon>
        <taxon>Dikarya</taxon>
        <taxon>Basidiomycota</taxon>
        <taxon>Agaricomycotina</taxon>
        <taxon>Agaricomycetes</taxon>
        <taxon>Agaricomycetidae</taxon>
        <taxon>Agaricales</taxon>
        <taxon>Marasmiineae</taxon>
        <taxon>Physalacriaceae</taxon>
        <taxon>Armillaria</taxon>
    </lineage>
</organism>
<name>A0A284S584_ARMOS</name>
<dbReference type="PANTHER" id="PTHR37535:SF3">
    <property type="entry name" value="FLUG DOMAIN-CONTAINING PROTEIN"/>
    <property type="match status" value="1"/>
</dbReference>
<keyword evidence="2" id="KW-1185">Reference proteome</keyword>